<dbReference type="Proteomes" id="UP000033956">
    <property type="component" value="Unassembled WGS sequence"/>
</dbReference>
<comment type="caution">
    <text evidence="1">The sequence shown here is derived from an EMBL/GenBank/DDBJ whole genome shotgun (WGS) entry which is preliminary data.</text>
</comment>
<accession>A0A0M2H1S3</accession>
<dbReference type="PATRIC" id="fig|92835.4.peg.3048"/>
<evidence type="ECO:0000313" key="1">
    <source>
        <dbReference type="EMBL" id="KJL38023.1"/>
    </source>
</evidence>
<name>A0A0M2H1S3_9MICO</name>
<dbReference type="InterPro" id="IPR045423">
    <property type="entry name" value="DUF6510"/>
</dbReference>
<proteinExistence type="predicted"/>
<dbReference type="OrthoDB" id="165401at2"/>
<protein>
    <submittedName>
        <fullName evidence="1">Uncharacterized protein</fullName>
    </submittedName>
</protein>
<dbReference type="STRING" id="92835.RS81_03020"/>
<dbReference type="AlphaFoldDB" id="A0A0M2H1S3"/>
<gene>
    <name evidence="1" type="ORF">RS81_03020</name>
</gene>
<keyword evidence="2" id="KW-1185">Reference proteome</keyword>
<dbReference type="Pfam" id="PF20120">
    <property type="entry name" value="DUF6510"/>
    <property type="match status" value="1"/>
</dbReference>
<sequence length="96" mass="9506">MRADIAGAVVDGNALAGLLSDVFAVDVTTVVGTCGGCGATAPLADAVVEIDEVAALVRCRSCTHTLFTALRTGDGVRIVLAAIRGFHVPGAAVTPG</sequence>
<dbReference type="EMBL" id="JYIZ01000056">
    <property type="protein sequence ID" value="KJL38023.1"/>
    <property type="molecule type" value="Genomic_DNA"/>
</dbReference>
<evidence type="ECO:0000313" key="2">
    <source>
        <dbReference type="Proteomes" id="UP000033956"/>
    </source>
</evidence>
<reference evidence="1 2" key="1">
    <citation type="submission" date="2015-02" db="EMBL/GenBank/DDBJ databases">
        <title>Draft genome sequences of ten Microbacterium spp. with emphasis on heavy metal contaminated environments.</title>
        <authorList>
            <person name="Corretto E."/>
        </authorList>
    </citation>
    <scope>NUCLEOTIDE SEQUENCE [LARGE SCALE GENOMIC DNA]</scope>
    <source>
        <strain evidence="1 2">DSM 12510</strain>
    </source>
</reference>
<organism evidence="1 2">
    <name type="scientific">Microbacterium terrae</name>
    <dbReference type="NCBI Taxonomy" id="69369"/>
    <lineage>
        <taxon>Bacteria</taxon>
        <taxon>Bacillati</taxon>
        <taxon>Actinomycetota</taxon>
        <taxon>Actinomycetes</taxon>
        <taxon>Micrococcales</taxon>
        <taxon>Microbacteriaceae</taxon>
        <taxon>Microbacterium</taxon>
    </lineage>
</organism>